<dbReference type="HOGENOM" id="CLU_1419463_0_0_5"/>
<reference evidence="2" key="1">
    <citation type="journal article" date="2010" name="ISME J.">
        <title>The complete genome sequence of the algal symbiont Dinoroseobacter shibae: a hitchhiker's guide to life in the sea.</title>
        <authorList>
            <person name="Wagner-Dobler I."/>
            <person name="Ballhausen B."/>
            <person name="Berger M."/>
            <person name="Brinkhoff T."/>
            <person name="Buchholz I."/>
            <person name="Bunk B."/>
            <person name="Cypionka H."/>
            <person name="Daniel R."/>
            <person name="Drepper T."/>
            <person name="Gerdts G."/>
            <person name="Hahnke S."/>
            <person name="Han C."/>
            <person name="Jahn D."/>
            <person name="Kalhoefer D."/>
            <person name="Kiss H."/>
            <person name="Klenk H.P."/>
            <person name="Kyrpides N."/>
            <person name="Liebl W."/>
            <person name="Liesegang H."/>
            <person name="Meincke L."/>
            <person name="Pati A."/>
            <person name="Petersen J."/>
            <person name="Piekarski T."/>
            <person name="Pommerenke C."/>
            <person name="Pradella S."/>
            <person name="Pukall R."/>
            <person name="Rabus R."/>
            <person name="Stackebrandt E."/>
            <person name="Thole S."/>
            <person name="Thompson L."/>
            <person name="Tielen P."/>
            <person name="Tomasch J."/>
            <person name="von Jan M."/>
            <person name="Wanphrut N."/>
            <person name="Wichels A."/>
            <person name="Zech H."/>
            <person name="Simon M."/>
        </authorList>
    </citation>
    <scope>NUCLEOTIDE SEQUENCE [LARGE SCALE GENOMIC DNA]</scope>
    <source>
        <strain evidence="2">DSM 16493 / NCIMB 14021 / DFL 12</strain>
    </source>
</reference>
<accession>A8LMM4</accession>
<dbReference type="eggNOG" id="ENOG502ZHTB">
    <property type="taxonomic scope" value="Bacteria"/>
</dbReference>
<dbReference type="RefSeq" id="WP_012179876.1">
    <property type="nucleotide sequence ID" value="NC_009952.1"/>
</dbReference>
<protein>
    <recommendedName>
        <fullName evidence="3">CRISPR-associated protein</fullName>
    </recommendedName>
</protein>
<dbReference type="InterPro" id="IPR013382">
    <property type="entry name" value="CRISPR-assoc_prot_Cse2"/>
</dbReference>
<dbReference type="EMBL" id="CP000830">
    <property type="protein sequence ID" value="ABV94949.1"/>
    <property type="molecule type" value="Genomic_DNA"/>
</dbReference>
<organism evidence="1 2">
    <name type="scientific">Dinoroseobacter shibae (strain DSM 16493 / NCIMB 14021 / DFL 12)</name>
    <dbReference type="NCBI Taxonomy" id="398580"/>
    <lineage>
        <taxon>Bacteria</taxon>
        <taxon>Pseudomonadati</taxon>
        <taxon>Pseudomonadota</taxon>
        <taxon>Alphaproteobacteria</taxon>
        <taxon>Rhodobacterales</taxon>
        <taxon>Roseobacteraceae</taxon>
        <taxon>Dinoroseobacter</taxon>
    </lineage>
</organism>
<evidence type="ECO:0008006" key="3">
    <source>
        <dbReference type="Google" id="ProtNLM"/>
    </source>
</evidence>
<gene>
    <name evidence="1" type="ordered locus">Dshi_3216</name>
</gene>
<dbReference type="STRING" id="398580.Dshi_3216"/>
<evidence type="ECO:0000313" key="1">
    <source>
        <dbReference type="EMBL" id="ABV94949.1"/>
    </source>
</evidence>
<evidence type="ECO:0000313" key="2">
    <source>
        <dbReference type="Proteomes" id="UP000006833"/>
    </source>
</evidence>
<dbReference type="Proteomes" id="UP000006833">
    <property type="component" value="Chromosome"/>
</dbReference>
<dbReference type="Gene3D" id="1.10.520.40">
    <property type="entry name" value="CRISPR-associated protein Cse2"/>
    <property type="match status" value="1"/>
</dbReference>
<dbReference type="InterPro" id="IPR038287">
    <property type="entry name" value="Cse2_sf"/>
</dbReference>
<dbReference type="AlphaFoldDB" id="A8LMM4"/>
<sequence>MPDDRDHGATALSIAAALRPLDPGALAALRRMTGDGSVPAYWRLAASRPMLSDAPEKWVPIVRAIGILTPKGAPEDRSDLHDAARPLGKVLCDGGDPDWPGKLGPGQKPKPKLSERRLAQLLAARGAQRTILLTRAIRALAASRSGKMGVHVPDIAWAFLRADPSDMLARPYYQCLDRAERAAHTETRADA</sequence>
<dbReference type="OrthoDB" id="7858625at2"/>
<name>A8LMM4_DINSH</name>
<keyword evidence="2" id="KW-1185">Reference proteome</keyword>
<dbReference type="KEGG" id="dsh:Dshi_3216"/>
<proteinExistence type="predicted"/>
<dbReference type="Pfam" id="PF09485">
    <property type="entry name" value="CRISPR_Cse2"/>
    <property type="match status" value="1"/>
</dbReference>